<feature type="compositionally biased region" description="Polar residues" evidence="1">
    <location>
        <begin position="414"/>
        <end position="433"/>
    </location>
</feature>
<evidence type="ECO:0000313" key="2">
    <source>
        <dbReference type="EMBL" id="KAH3882562.1"/>
    </source>
</evidence>
<dbReference type="Proteomes" id="UP000828390">
    <property type="component" value="Unassembled WGS sequence"/>
</dbReference>
<comment type="caution">
    <text evidence="2">The sequence shown here is derived from an EMBL/GenBank/DDBJ whole genome shotgun (WGS) entry which is preliminary data.</text>
</comment>
<dbReference type="AlphaFoldDB" id="A0A9D4MRK0"/>
<evidence type="ECO:0000256" key="1">
    <source>
        <dbReference type="SAM" id="MobiDB-lite"/>
    </source>
</evidence>
<keyword evidence="3" id="KW-1185">Reference proteome</keyword>
<dbReference type="EMBL" id="JAIWYP010000001">
    <property type="protein sequence ID" value="KAH3882562.1"/>
    <property type="molecule type" value="Genomic_DNA"/>
</dbReference>
<protein>
    <submittedName>
        <fullName evidence="2">Uncharacterized protein</fullName>
    </submittedName>
</protein>
<reference evidence="2" key="1">
    <citation type="journal article" date="2019" name="bioRxiv">
        <title>The Genome of the Zebra Mussel, Dreissena polymorpha: A Resource for Invasive Species Research.</title>
        <authorList>
            <person name="McCartney M.A."/>
            <person name="Auch B."/>
            <person name="Kono T."/>
            <person name="Mallez S."/>
            <person name="Zhang Y."/>
            <person name="Obille A."/>
            <person name="Becker A."/>
            <person name="Abrahante J.E."/>
            <person name="Garbe J."/>
            <person name="Badalamenti J.P."/>
            <person name="Herman A."/>
            <person name="Mangelson H."/>
            <person name="Liachko I."/>
            <person name="Sullivan S."/>
            <person name="Sone E.D."/>
            <person name="Koren S."/>
            <person name="Silverstein K.A.T."/>
            <person name="Beckman K.B."/>
            <person name="Gohl D.M."/>
        </authorList>
    </citation>
    <scope>NUCLEOTIDE SEQUENCE</scope>
    <source>
        <strain evidence="2">Duluth1</strain>
        <tissue evidence="2">Whole animal</tissue>
    </source>
</reference>
<name>A0A9D4MRK0_DREPO</name>
<gene>
    <name evidence="2" type="ORF">DPMN_006503</name>
</gene>
<proteinExistence type="predicted"/>
<reference evidence="2" key="2">
    <citation type="submission" date="2020-11" db="EMBL/GenBank/DDBJ databases">
        <authorList>
            <person name="McCartney M.A."/>
            <person name="Auch B."/>
            <person name="Kono T."/>
            <person name="Mallez S."/>
            <person name="Becker A."/>
            <person name="Gohl D.M."/>
            <person name="Silverstein K.A.T."/>
            <person name="Koren S."/>
            <person name="Bechman K.B."/>
            <person name="Herman A."/>
            <person name="Abrahante J.E."/>
            <person name="Garbe J."/>
        </authorList>
    </citation>
    <scope>NUCLEOTIDE SEQUENCE</scope>
    <source>
        <strain evidence="2">Duluth1</strain>
        <tissue evidence="2">Whole animal</tissue>
    </source>
</reference>
<accession>A0A9D4MRK0</accession>
<organism evidence="2 3">
    <name type="scientific">Dreissena polymorpha</name>
    <name type="common">Zebra mussel</name>
    <name type="synonym">Mytilus polymorpha</name>
    <dbReference type="NCBI Taxonomy" id="45954"/>
    <lineage>
        <taxon>Eukaryota</taxon>
        <taxon>Metazoa</taxon>
        <taxon>Spiralia</taxon>
        <taxon>Lophotrochozoa</taxon>
        <taxon>Mollusca</taxon>
        <taxon>Bivalvia</taxon>
        <taxon>Autobranchia</taxon>
        <taxon>Heteroconchia</taxon>
        <taxon>Euheterodonta</taxon>
        <taxon>Imparidentia</taxon>
        <taxon>Neoheterodontei</taxon>
        <taxon>Myida</taxon>
        <taxon>Dreissenoidea</taxon>
        <taxon>Dreissenidae</taxon>
        <taxon>Dreissena</taxon>
    </lineage>
</organism>
<feature type="region of interest" description="Disordered" evidence="1">
    <location>
        <begin position="403"/>
        <end position="433"/>
    </location>
</feature>
<feature type="region of interest" description="Disordered" evidence="1">
    <location>
        <begin position="1"/>
        <end position="28"/>
    </location>
</feature>
<evidence type="ECO:0000313" key="3">
    <source>
        <dbReference type="Proteomes" id="UP000828390"/>
    </source>
</evidence>
<sequence length="433" mass="48291">MENERSLCSAGNRDDFSSNASTGVPNKYSPRLRGKSAFSTWRDASDVKNVDSFRDIIFQISPNYITCAYKKIFETAAYKSLLQTEDENDTLSSDRDIAAKAVDAETFKVLSRSPLVHVDKSNSCIYTSASALVLQRSASQNDELCAWDVCERAHSASAYTHHRVDHAGFDGLFGRTSRFANFGAASPNVKNFSYSLRRIPSKDRLGSSKKRLDRSKTSSQGSAEPNKRDPGVTTPMACTTKTAVQRFRHFRRSCSYMDQYREEYTYKRLLESADKHPLPNDAVLLSACGSPNCSGLVTSSHYEHRWYPKQSVKPPAKVFESATTTSVNYAAPLPKRTPVLKKRPAPMISTKALASTRYVMQQVTRVMDEVFGCLKTSTDVPVSPGMYRIGLFATSLQVHSYNPTKSVRPVARSKQPSEGTLQNSEPMQFNRNN</sequence>
<feature type="region of interest" description="Disordered" evidence="1">
    <location>
        <begin position="205"/>
        <end position="237"/>
    </location>
</feature>